<feature type="domain" description="HRDC" evidence="7">
    <location>
        <begin position="213"/>
        <end position="293"/>
    </location>
</feature>
<evidence type="ECO:0000256" key="1">
    <source>
        <dbReference type="ARBA" id="ARBA00022490"/>
    </source>
</evidence>
<comment type="cofactor">
    <cofactor evidence="6">
        <name>a divalent metal cation</name>
        <dbReference type="ChEBI" id="CHEBI:60240"/>
    </cofactor>
</comment>
<dbReference type="Gene3D" id="3.30.420.10">
    <property type="entry name" value="Ribonuclease H-like superfamily/Ribonuclease H"/>
    <property type="match status" value="1"/>
</dbReference>
<dbReference type="RefSeq" id="WP_345336843.1">
    <property type="nucleotide sequence ID" value="NZ_BAABJZ010000101.1"/>
</dbReference>
<evidence type="ECO:0000313" key="8">
    <source>
        <dbReference type="EMBL" id="GAA4899108.1"/>
    </source>
</evidence>
<dbReference type="InterPro" id="IPR010997">
    <property type="entry name" value="HRDC-like_sf"/>
</dbReference>
<organism evidence="8 9">
    <name type="scientific">Ferrimonas pelagia</name>
    <dbReference type="NCBI Taxonomy" id="1177826"/>
    <lineage>
        <taxon>Bacteria</taxon>
        <taxon>Pseudomonadati</taxon>
        <taxon>Pseudomonadota</taxon>
        <taxon>Gammaproteobacteria</taxon>
        <taxon>Alteromonadales</taxon>
        <taxon>Ferrimonadaceae</taxon>
        <taxon>Ferrimonas</taxon>
    </lineage>
</organism>
<keyword evidence="3 6" id="KW-0540">Nuclease</keyword>
<dbReference type="InterPro" id="IPR044876">
    <property type="entry name" value="HRDC_dom_sf"/>
</dbReference>
<dbReference type="InterPro" id="IPR051086">
    <property type="entry name" value="RNase_D-like"/>
</dbReference>
<comment type="caution">
    <text evidence="8">The sequence shown here is derived from an EMBL/GenBank/DDBJ whole genome shotgun (WGS) entry which is preliminary data.</text>
</comment>
<name>A0ABP9FEA4_9GAMM</name>
<sequence>MTLPQWQWIDTDEALAALCQQYRQAEFVVLDTEFVRTRTYYAQLGLVQLYDGKTLALVDPLPINDLAPLWQLIADESVVKVLHSGSEDLEIFANRGGVVPKPLFDSQVAGVLLNLGGAMGYGKLIQHYLDIELDKGESRTDWLRRPLSDKQLEYAAADVYYLHKIYPTMREAIEQADRLDWLWQEGERACRGRLKPDDPAKAYLRVKNAWQLKPSQLAVLRELAAWRLEVAKRKDLALNFVVKDGVMLNLARRAPRSMAYLTQLEGMDDRTVARHGRAILKCIAKADLDNPPEAIDPLGLDPDFRDALAVARGALLKVAEQSEVAPEFLASKKLVTQYLTWLWNGKFGEMPDILQGWRGTLCEQPLAQLDLLPKQ</sequence>
<dbReference type="PANTHER" id="PTHR47649">
    <property type="entry name" value="RIBONUCLEASE D"/>
    <property type="match status" value="1"/>
</dbReference>
<dbReference type="InterPro" id="IPR002121">
    <property type="entry name" value="HRDC_dom"/>
</dbReference>
<reference evidence="9" key="1">
    <citation type="journal article" date="2019" name="Int. J. Syst. Evol. Microbiol.">
        <title>The Global Catalogue of Microorganisms (GCM) 10K type strain sequencing project: providing services to taxonomists for standard genome sequencing and annotation.</title>
        <authorList>
            <consortium name="The Broad Institute Genomics Platform"/>
            <consortium name="The Broad Institute Genome Sequencing Center for Infectious Disease"/>
            <person name="Wu L."/>
            <person name="Ma J."/>
        </authorList>
    </citation>
    <scope>NUCLEOTIDE SEQUENCE [LARGE SCALE GENOMIC DNA]</scope>
    <source>
        <strain evidence="9">JCM 18401</strain>
    </source>
</reference>
<dbReference type="Pfam" id="PF01612">
    <property type="entry name" value="DNA_pol_A_exo1"/>
    <property type="match status" value="1"/>
</dbReference>
<evidence type="ECO:0000256" key="3">
    <source>
        <dbReference type="ARBA" id="ARBA00022722"/>
    </source>
</evidence>
<dbReference type="Proteomes" id="UP001499988">
    <property type="component" value="Unassembled WGS sequence"/>
</dbReference>
<dbReference type="CDD" id="cd06142">
    <property type="entry name" value="RNaseD_exo"/>
    <property type="match status" value="1"/>
</dbReference>
<gene>
    <name evidence="6 8" type="primary">rnd</name>
    <name evidence="8" type="ORF">GCM10023333_35810</name>
</gene>
<dbReference type="PROSITE" id="PS50967">
    <property type="entry name" value="HRDC"/>
    <property type="match status" value="1"/>
</dbReference>
<comment type="function">
    <text evidence="6">Exonuclease involved in the 3' processing of various precursor tRNAs. Initiates hydrolysis at the 3'-terminus of an RNA molecule and releases 5'-mononucleotides.</text>
</comment>
<accession>A0ABP9FEA4</accession>
<protein>
    <recommendedName>
        <fullName evidence="6">Ribonuclease D</fullName>
        <shortName evidence="6">RNase D</shortName>
        <ecNumber evidence="6">3.1.13.5</ecNumber>
    </recommendedName>
</protein>
<evidence type="ECO:0000259" key="7">
    <source>
        <dbReference type="PROSITE" id="PS50967"/>
    </source>
</evidence>
<comment type="subcellular location">
    <subcellularLocation>
        <location evidence="6">Cytoplasm</location>
    </subcellularLocation>
</comment>
<keyword evidence="2 6" id="KW-0819">tRNA processing</keyword>
<keyword evidence="1 6" id="KW-0963">Cytoplasm</keyword>
<dbReference type="PANTHER" id="PTHR47649:SF1">
    <property type="entry name" value="RIBONUCLEASE D"/>
    <property type="match status" value="1"/>
</dbReference>
<dbReference type="Pfam" id="PF21293">
    <property type="entry name" value="RNAseD_HRDC_C"/>
    <property type="match status" value="1"/>
</dbReference>
<proteinExistence type="inferred from homology"/>
<keyword evidence="5 6" id="KW-0269">Exonuclease</keyword>
<dbReference type="Gene3D" id="1.10.150.80">
    <property type="entry name" value="HRDC domain"/>
    <property type="match status" value="2"/>
</dbReference>
<keyword evidence="9" id="KW-1185">Reference proteome</keyword>
<dbReference type="NCBIfam" id="TIGR01388">
    <property type="entry name" value="rnd"/>
    <property type="match status" value="1"/>
</dbReference>
<dbReference type="InterPro" id="IPR012337">
    <property type="entry name" value="RNaseH-like_sf"/>
</dbReference>
<keyword evidence="4 6" id="KW-0378">Hydrolase</keyword>
<dbReference type="SMART" id="SM00474">
    <property type="entry name" value="35EXOc"/>
    <property type="match status" value="1"/>
</dbReference>
<dbReference type="InterPro" id="IPR006292">
    <property type="entry name" value="RNase_D"/>
</dbReference>
<evidence type="ECO:0000256" key="5">
    <source>
        <dbReference type="ARBA" id="ARBA00022839"/>
    </source>
</evidence>
<dbReference type="HAMAP" id="MF_01899">
    <property type="entry name" value="RNase_D"/>
    <property type="match status" value="1"/>
</dbReference>
<comment type="catalytic activity">
    <reaction evidence="6">
        <text>Exonucleolytic cleavage that removes extra residues from the 3'-terminus of tRNA to produce 5'-mononucleotides.</text>
        <dbReference type="EC" id="3.1.13.5"/>
    </reaction>
</comment>
<evidence type="ECO:0000256" key="2">
    <source>
        <dbReference type="ARBA" id="ARBA00022694"/>
    </source>
</evidence>
<dbReference type="InterPro" id="IPR048579">
    <property type="entry name" value="RNAseD_HRDC_C"/>
</dbReference>
<comment type="similarity">
    <text evidence="6">Belongs to the RNase D family.</text>
</comment>
<evidence type="ECO:0000256" key="4">
    <source>
        <dbReference type="ARBA" id="ARBA00022801"/>
    </source>
</evidence>
<dbReference type="InterPro" id="IPR036397">
    <property type="entry name" value="RNaseH_sf"/>
</dbReference>
<dbReference type="SUPFAM" id="SSF53098">
    <property type="entry name" value="Ribonuclease H-like"/>
    <property type="match status" value="1"/>
</dbReference>
<dbReference type="EC" id="3.1.13.5" evidence="6"/>
<dbReference type="InterPro" id="IPR002562">
    <property type="entry name" value="3'-5'_exonuclease_dom"/>
</dbReference>
<dbReference type="SMART" id="SM00341">
    <property type="entry name" value="HRDC"/>
    <property type="match status" value="1"/>
</dbReference>
<dbReference type="Pfam" id="PF00570">
    <property type="entry name" value="HRDC"/>
    <property type="match status" value="1"/>
</dbReference>
<dbReference type="EMBL" id="BAABJZ010000101">
    <property type="protein sequence ID" value="GAA4899108.1"/>
    <property type="molecule type" value="Genomic_DNA"/>
</dbReference>
<dbReference type="SUPFAM" id="SSF47819">
    <property type="entry name" value="HRDC-like"/>
    <property type="match status" value="2"/>
</dbReference>
<evidence type="ECO:0000313" key="9">
    <source>
        <dbReference type="Proteomes" id="UP001499988"/>
    </source>
</evidence>
<evidence type="ECO:0000256" key="6">
    <source>
        <dbReference type="HAMAP-Rule" id="MF_01899"/>
    </source>
</evidence>